<dbReference type="AlphaFoldDB" id="A0A857N4Z0"/>
<evidence type="ECO:0000313" key="1">
    <source>
        <dbReference type="EMBL" id="QHO63054.1"/>
    </source>
</evidence>
<reference evidence="2" key="1">
    <citation type="journal article" date="2020" name="Microorganisms">
        <title>Complete Genome of a Member of a New Bacterial Lineage in the Microgenomates Group Reveals an Unusual Nucleotide Composition Disparity Between Two Strands of DNA and Limited Metabolic Potential.</title>
        <authorList>
            <person name="Kadnikov V.V."/>
            <person name="Mardanov A.V."/>
            <person name="Beletsky A.V."/>
            <person name="Karnachuk O.V."/>
            <person name="Ravin N.V."/>
        </authorList>
    </citation>
    <scope>NUCLEOTIDE SEQUENCE [LARGE SCALE GENOMIC DNA]</scope>
</reference>
<keyword evidence="2" id="KW-1185">Reference proteome</keyword>
<dbReference type="RefSeq" id="WP_256375679.1">
    <property type="nucleotide sequence ID" value="NZ_CP047901.1"/>
</dbReference>
<sequence>MMMIDKSWVYVLLALGLAVLAGLGIVAGQVEVTPLSPSGMGF</sequence>
<gene>
    <name evidence="1" type="ORF">MICH65_0073</name>
</gene>
<dbReference type="EMBL" id="CP047901">
    <property type="protein sequence ID" value="QHO63054.1"/>
    <property type="molecule type" value="Genomic_DNA"/>
</dbReference>
<name>A0A857N4Z0_9BACT</name>
<evidence type="ECO:0000313" key="2">
    <source>
        <dbReference type="Proteomes" id="UP000463983"/>
    </source>
</evidence>
<proteinExistence type="predicted"/>
<organism evidence="1 2">
    <name type="scientific">Candidatus Chazhemtobacterium aquaticus</name>
    <dbReference type="NCBI Taxonomy" id="2715735"/>
    <lineage>
        <taxon>Bacteria</taxon>
        <taxon>Candidatus Chazhemtobacteraceae</taxon>
        <taxon>Candidatus Chazhemtobacterium</taxon>
    </lineage>
</organism>
<accession>A0A857N4Z0</accession>
<dbReference type="Proteomes" id="UP000463983">
    <property type="component" value="Chromosome"/>
</dbReference>
<dbReference type="KEGG" id="caqa:MICH65_0073"/>
<protein>
    <submittedName>
        <fullName evidence="1">Uncharacterized protein</fullName>
    </submittedName>
</protein>